<feature type="transmembrane region" description="Helical" evidence="1">
    <location>
        <begin position="148"/>
        <end position="167"/>
    </location>
</feature>
<proteinExistence type="predicted"/>
<accession>A0ABT6SFF1</accession>
<dbReference type="EMBL" id="JASCIQ010000027">
    <property type="protein sequence ID" value="MDI3406911.1"/>
    <property type="molecule type" value="Genomic_DNA"/>
</dbReference>
<sequence>MVIFLALLYYVVIGGSIIRLLVPVLRAARPSGSSATGRLLDPLEAAFLAGGPGRVADTVLTAMHADGLITVVRPGLVGVGRGVARHPVEQAVLDAHAVAPSSALEWVRVGVMRSPAVQTLGDGLAERGLLMRPAVQEARRRWAEWQMLLSFGAGPLAVVLTFVQFSQADRGGFGLPFVVLVLPACLAGFFGGRGYLEVFGGRSTGAGRRALRGFRSRADWNDPAHLVAYFGPGSAPDPLMREQLEVSGRMRVAGAGAGAGAVAGSAVLVGDAGLAWCGGGDGSSCGGSSCGSSSWGGSSWGGSSGGAGGGWSWDFSGGGSSCGGSSGGSSCGSSS</sequence>
<reference evidence="2 3" key="1">
    <citation type="submission" date="2023-05" db="EMBL/GenBank/DDBJ databases">
        <title>Draft genome sequence of Streptomyces sp. B-S-A6 isolated from a cave soil in Thailand.</title>
        <authorList>
            <person name="Chamroensaksri N."/>
            <person name="Muangham S."/>
        </authorList>
    </citation>
    <scope>NUCLEOTIDE SEQUENCE [LARGE SCALE GENOMIC DNA]</scope>
    <source>
        <strain evidence="2 3">B-S-A6</strain>
    </source>
</reference>
<feature type="transmembrane region" description="Helical" evidence="1">
    <location>
        <begin position="6"/>
        <end position="25"/>
    </location>
</feature>
<keyword evidence="1" id="KW-0472">Membrane</keyword>
<keyword evidence="3" id="KW-1185">Reference proteome</keyword>
<dbReference type="Proteomes" id="UP001223978">
    <property type="component" value="Unassembled WGS sequence"/>
</dbReference>
<name>A0ABT6SFF1_9ACTN</name>
<evidence type="ECO:0000313" key="2">
    <source>
        <dbReference type="EMBL" id="MDI3406911.1"/>
    </source>
</evidence>
<evidence type="ECO:0000313" key="3">
    <source>
        <dbReference type="Proteomes" id="UP001223978"/>
    </source>
</evidence>
<keyword evidence="1" id="KW-0812">Transmembrane</keyword>
<dbReference type="NCBIfam" id="TIGR04222">
    <property type="entry name" value="near_uncomplex"/>
    <property type="match status" value="1"/>
</dbReference>
<organism evidence="2 3">
    <name type="scientific">Streptomyces cavernicola</name>
    <dbReference type="NCBI Taxonomy" id="3043613"/>
    <lineage>
        <taxon>Bacteria</taxon>
        <taxon>Bacillati</taxon>
        <taxon>Actinomycetota</taxon>
        <taxon>Actinomycetes</taxon>
        <taxon>Kitasatosporales</taxon>
        <taxon>Streptomycetaceae</taxon>
        <taxon>Streptomyces</taxon>
    </lineage>
</organism>
<feature type="transmembrane region" description="Helical" evidence="1">
    <location>
        <begin position="173"/>
        <end position="192"/>
    </location>
</feature>
<gene>
    <name evidence="2" type="ORF">QIS96_24240</name>
</gene>
<comment type="caution">
    <text evidence="2">The sequence shown here is derived from an EMBL/GenBank/DDBJ whole genome shotgun (WGS) entry which is preliminary data.</text>
</comment>
<dbReference type="InterPro" id="IPR026467">
    <property type="entry name" value="Ser/Gly_Cys_C_dom"/>
</dbReference>
<dbReference type="RefSeq" id="WP_282544838.1">
    <property type="nucleotide sequence ID" value="NZ_JASCIQ010000027.1"/>
</dbReference>
<protein>
    <submittedName>
        <fullName evidence="2">TIGR04222 domain-containing membrane protein</fullName>
    </submittedName>
</protein>
<keyword evidence="1" id="KW-1133">Transmembrane helix</keyword>
<evidence type="ECO:0000256" key="1">
    <source>
        <dbReference type="SAM" id="Phobius"/>
    </source>
</evidence>